<dbReference type="RefSeq" id="WP_117702179.1">
    <property type="nucleotide sequence ID" value="NZ_QSTW01000013.1"/>
</dbReference>
<sequence>MLVTKTEEIRAYVPTSVYSGDQSLLTIMEETEENILVPILGRKLYEKVCGEYDKAMEEYGGVTAAYVGKENLTPEIRLIRACQLPVVYLSLANSTGILTVSLNDGGGLNQVYTDGYDKADEKSVSRFERDAYFKGRRGVDRLLVFLEEDACSQAPVFADLWRESRYFYLQGDLLFTTAIEMNRFLDINESREKFIAMLPDIRYCQSAYIEPEIGEELTDALVKWCTRSLKSDLFTGEDKDAINAVWQKAVDYLRMALALYIESRRPEKQRKYSENEAAYSMTKARKFISNHQDSFGEFIKDSPLYVPPLTETTGPDKQPIFDYDNQDNSLFVLRPQAFNRH</sequence>
<gene>
    <name evidence="1" type="ORF">DXB87_10820</name>
</gene>
<evidence type="ECO:0000313" key="1">
    <source>
        <dbReference type="EMBL" id="RGM90385.1"/>
    </source>
</evidence>
<reference evidence="1 2" key="1">
    <citation type="submission" date="2018-08" db="EMBL/GenBank/DDBJ databases">
        <title>A genome reference for cultivated species of the human gut microbiota.</title>
        <authorList>
            <person name="Zou Y."/>
            <person name="Xue W."/>
            <person name="Luo G."/>
        </authorList>
    </citation>
    <scope>NUCLEOTIDE SEQUENCE [LARGE SCALE GENOMIC DNA]</scope>
    <source>
        <strain evidence="1 2">OM06-2</strain>
    </source>
</reference>
<proteinExistence type="predicted"/>
<organism evidence="1 2">
    <name type="scientific">Phocaeicola plebeius</name>
    <dbReference type="NCBI Taxonomy" id="310297"/>
    <lineage>
        <taxon>Bacteria</taxon>
        <taxon>Pseudomonadati</taxon>
        <taxon>Bacteroidota</taxon>
        <taxon>Bacteroidia</taxon>
        <taxon>Bacteroidales</taxon>
        <taxon>Bacteroidaceae</taxon>
        <taxon>Phocaeicola</taxon>
    </lineage>
</organism>
<comment type="caution">
    <text evidence="1">The sequence shown here is derived from an EMBL/GenBank/DDBJ whole genome shotgun (WGS) entry which is preliminary data.</text>
</comment>
<dbReference type="Proteomes" id="UP000260814">
    <property type="component" value="Unassembled WGS sequence"/>
</dbReference>
<name>A0A3E4Z7F4_9BACT</name>
<dbReference type="EMBL" id="QSTW01000013">
    <property type="protein sequence ID" value="RGM90385.1"/>
    <property type="molecule type" value="Genomic_DNA"/>
</dbReference>
<accession>A0A3E4Z7F4</accession>
<dbReference type="AlphaFoldDB" id="A0A3E4Z7F4"/>
<evidence type="ECO:0000313" key="2">
    <source>
        <dbReference type="Proteomes" id="UP000260814"/>
    </source>
</evidence>
<protein>
    <submittedName>
        <fullName evidence="1">Uncharacterized protein</fullName>
    </submittedName>
</protein>